<name>A0A2D6YL45_9DELT</name>
<sequence length="338" mass="37175">MSGVRVENLVKQWGDFRAVDGVSFKALEGTLTVLLGPSGCGKSTILRLIAGLEFAESGKVFIDDQDVSTSDPAKRSVSMVFQSYALFPHLDVRENIIFGLKVRKVPSAERVARLQSAAEMVGLDKLLSRKPAQLSGGQRQRVALARAIVANQPVCLMDEPLSNLDAKLRAEMREEIHRLQRNLNLTMIYVTHDQTEAMSMADQIVLLKDGRIAQVGAPAELYDSPSSVFAAQFLGTPPMNVLSKKSVEGLCKTTKSVDFLGIRPEKIQLSDNGIPMIVDAIDYMGAETVLRLLYQDHRLIVRIDGKTQVSIGESVSVNWDPIDCHGFDINGNRICDSY</sequence>
<gene>
    <name evidence="8" type="ORF">CMN54_10885</name>
</gene>
<dbReference type="SUPFAM" id="SSF50331">
    <property type="entry name" value="MOP-like"/>
    <property type="match status" value="1"/>
</dbReference>
<dbReference type="InterPro" id="IPR013611">
    <property type="entry name" value="Transp-assoc_OB_typ2"/>
</dbReference>
<dbReference type="GO" id="GO:0016887">
    <property type="term" value="F:ATP hydrolysis activity"/>
    <property type="evidence" value="ECO:0007669"/>
    <property type="project" value="InterPro"/>
</dbReference>
<dbReference type="InterPro" id="IPR027417">
    <property type="entry name" value="P-loop_NTPase"/>
</dbReference>
<dbReference type="GO" id="GO:0055052">
    <property type="term" value="C:ATP-binding cassette (ABC) transporter complex, substrate-binding subunit-containing"/>
    <property type="evidence" value="ECO:0007669"/>
    <property type="project" value="TreeGrafter"/>
</dbReference>
<evidence type="ECO:0000256" key="2">
    <source>
        <dbReference type="ARBA" id="ARBA00022475"/>
    </source>
</evidence>
<dbReference type="InterPro" id="IPR047641">
    <property type="entry name" value="ABC_transpr_MalK/UgpC-like"/>
</dbReference>
<dbReference type="Proteomes" id="UP000226525">
    <property type="component" value="Unassembled WGS sequence"/>
</dbReference>
<dbReference type="GO" id="GO:0015408">
    <property type="term" value="F:ABC-type ferric iron transporter activity"/>
    <property type="evidence" value="ECO:0007669"/>
    <property type="project" value="InterPro"/>
</dbReference>
<dbReference type="EMBL" id="NZEX01000123">
    <property type="protein sequence ID" value="MAH63928.1"/>
    <property type="molecule type" value="Genomic_DNA"/>
</dbReference>
<protein>
    <submittedName>
        <fullName evidence="8">ABC transporter ATP-binding protein</fullName>
    </submittedName>
</protein>
<dbReference type="PROSITE" id="PS50893">
    <property type="entry name" value="ABC_TRANSPORTER_2"/>
    <property type="match status" value="1"/>
</dbReference>
<dbReference type="InterPro" id="IPR003439">
    <property type="entry name" value="ABC_transporter-like_ATP-bd"/>
</dbReference>
<dbReference type="Gene3D" id="2.40.50.100">
    <property type="match status" value="1"/>
</dbReference>
<evidence type="ECO:0000313" key="9">
    <source>
        <dbReference type="Proteomes" id="UP000226525"/>
    </source>
</evidence>
<dbReference type="GO" id="GO:0005524">
    <property type="term" value="F:ATP binding"/>
    <property type="evidence" value="ECO:0007669"/>
    <property type="project" value="UniProtKB-KW"/>
</dbReference>
<evidence type="ECO:0000256" key="4">
    <source>
        <dbReference type="ARBA" id="ARBA00022840"/>
    </source>
</evidence>
<accession>A0A2D6YL45</accession>
<dbReference type="PANTHER" id="PTHR43875:SF15">
    <property type="entry name" value="TREHALOSE IMPORT ATP-BINDING PROTEIN SUGC"/>
    <property type="match status" value="1"/>
</dbReference>
<organism evidence="8 9">
    <name type="scientific">SAR324 cluster bacterium</name>
    <dbReference type="NCBI Taxonomy" id="2024889"/>
    <lineage>
        <taxon>Bacteria</taxon>
        <taxon>Deltaproteobacteria</taxon>
        <taxon>SAR324 cluster</taxon>
    </lineage>
</organism>
<dbReference type="Gene3D" id="3.40.50.300">
    <property type="entry name" value="P-loop containing nucleotide triphosphate hydrolases"/>
    <property type="match status" value="1"/>
</dbReference>
<keyword evidence="1" id="KW-0813">Transport</keyword>
<comment type="caution">
    <text evidence="8">The sequence shown here is derived from an EMBL/GenBank/DDBJ whole genome shotgun (WGS) entry which is preliminary data.</text>
</comment>
<keyword evidence="5" id="KW-1278">Translocase</keyword>
<dbReference type="PROSITE" id="PS00211">
    <property type="entry name" value="ABC_TRANSPORTER_1"/>
    <property type="match status" value="1"/>
</dbReference>
<dbReference type="SMART" id="SM00382">
    <property type="entry name" value="AAA"/>
    <property type="match status" value="1"/>
</dbReference>
<dbReference type="InterPro" id="IPR012340">
    <property type="entry name" value="NA-bd_OB-fold"/>
</dbReference>
<dbReference type="Pfam" id="PF08402">
    <property type="entry name" value="TOBE_2"/>
    <property type="match status" value="1"/>
</dbReference>
<evidence type="ECO:0000256" key="3">
    <source>
        <dbReference type="ARBA" id="ARBA00022741"/>
    </source>
</evidence>
<evidence type="ECO:0000256" key="1">
    <source>
        <dbReference type="ARBA" id="ARBA00022448"/>
    </source>
</evidence>
<keyword evidence="3" id="KW-0547">Nucleotide-binding</keyword>
<dbReference type="FunFam" id="3.40.50.300:FF:000042">
    <property type="entry name" value="Maltose/maltodextrin ABC transporter, ATP-binding protein"/>
    <property type="match status" value="1"/>
</dbReference>
<dbReference type="CDD" id="cd03259">
    <property type="entry name" value="ABC_Carb_Solutes_like"/>
    <property type="match status" value="1"/>
</dbReference>
<evidence type="ECO:0000256" key="6">
    <source>
        <dbReference type="ARBA" id="ARBA00023136"/>
    </source>
</evidence>
<feature type="domain" description="ABC transporter" evidence="7">
    <location>
        <begin position="4"/>
        <end position="234"/>
    </location>
</feature>
<dbReference type="InterPro" id="IPR003593">
    <property type="entry name" value="AAA+_ATPase"/>
</dbReference>
<dbReference type="SUPFAM" id="SSF52540">
    <property type="entry name" value="P-loop containing nucleoside triphosphate hydrolases"/>
    <property type="match status" value="1"/>
</dbReference>
<dbReference type="InterPro" id="IPR015853">
    <property type="entry name" value="ABC_transpr_FbpC"/>
</dbReference>
<dbReference type="InterPro" id="IPR017871">
    <property type="entry name" value="ABC_transporter-like_CS"/>
</dbReference>
<dbReference type="Gene3D" id="2.40.50.140">
    <property type="entry name" value="Nucleic acid-binding proteins"/>
    <property type="match status" value="1"/>
</dbReference>
<evidence type="ECO:0000256" key="5">
    <source>
        <dbReference type="ARBA" id="ARBA00022967"/>
    </source>
</evidence>
<dbReference type="AlphaFoldDB" id="A0A2D6YL45"/>
<keyword evidence="6" id="KW-0472">Membrane</keyword>
<evidence type="ECO:0000259" key="7">
    <source>
        <dbReference type="PROSITE" id="PS50893"/>
    </source>
</evidence>
<dbReference type="Pfam" id="PF00005">
    <property type="entry name" value="ABC_tran"/>
    <property type="match status" value="1"/>
</dbReference>
<evidence type="ECO:0000313" key="8">
    <source>
        <dbReference type="EMBL" id="MAH63928.1"/>
    </source>
</evidence>
<keyword evidence="4 8" id="KW-0067">ATP-binding</keyword>
<keyword evidence="2" id="KW-1003">Cell membrane</keyword>
<proteinExistence type="predicted"/>
<dbReference type="InterPro" id="IPR008995">
    <property type="entry name" value="Mo/tungstate-bd_C_term_dom"/>
</dbReference>
<dbReference type="PANTHER" id="PTHR43875">
    <property type="entry name" value="MALTODEXTRIN IMPORT ATP-BINDING PROTEIN MSMX"/>
    <property type="match status" value="1"/>
</dbReference>
<reference evidence="9" key="1">
    <citation type="submission" date="2017-09" db="EMBL/GenBank/DDBJ databases">
        <title>The Reconstruction of 2,631 Draft Metagenome-Assembled Genomes from the Global Oceans.</title>
        <authorList>
            <person name="Tully B.J."/>
            <person name="Graham E.D."/>
            <person name="Heidelberg J.F."/>
        </authorList>
    </citation>
    <scope>NUCLEOTIDE SEQUENCE [LARGE SCALE GENOMIC DNA]</scope>
</reference>